<evidence type="ECO:0008006" key="3">
    <source>
        <dbReference type="Google" id="ProtNLM"/>
    </source>
</evidence>
<sequence length="75" mass="9074">MLKLIENNGFAKSINEYFKQIRYQREKVYQITEGRWRIVFIMVAGDGVIYDIFMKKSPSDEQAHYRWVAQRINKL</sequence>
<accession>A0A1F5T778</accession>
<name>A0A1F5T778_9BACT</name>
<protein>
    <recommendedName>
        <fullName evidence="3">Addiction module toxin RelE</fullName>
    </recommendedName>
</protein>
<dbReference type="EMBL" id="MFGM01000067">
    <property type="protein sequence ID" value="OGF34840.1"/>
    <property type="molecule type" value="Genomic_DNA"/>
</dbReference>
<evidence type="ECO:0000313" key="2">
    <source>
        <dbReference type="Proteomes" id="UP000178656"/>
    </source>
</evidence>
<dbReference type="AlphaFoldDB" id="A0A1F5T778"/>
<evidence type="ECO:0000313" key="1">
    <source>
        <dbReference type="EMBL" id="OGF34840.1"/>
    </source>
</evidence>
<gene>
    <name evidence="1" type="ORF">A2482_02075</name>
</gene>
<reference evidence="1 2" key="1">
    <citation type="journal article" date="2016" name="Nat. Commun.">
        <title>Thousands of microbial genomes shed light on interconnected biogeochemical processes in an aquifer system.</title>
        <authorList>
            <person name="Anantharaman K."/>
            <person name="Brown C.T."/>
            <person name="Hug L.A."/>
            <person name="Sharon I."/>
            <person name="Castelle C.J."/>
            <person name="Probst A.J."/>
            <person name="Thomas B.C."/>
            <person name="Singh A."/>
            <person name="Wilkins M.J."/>
            <person name="Karaoz U."/>
            <person name="Brodie E.L."/>
            <person name="Williams K.H."/>
            <person name="Hubbard S.S."/>
            <person name="Banfield J.F."/>
        </authorList>
    </citation>
    <scope>NUCLEOTIDE SEQUENCE [LARGE SCALE GENOMIC DNA]</scope>
</reference>
<comment type="caution">
    <text evidence="1">The sequence shown here is derived from an EMBL/GenBank/DDBJ whole genome shotgun (WGS) entry which is preliminary data.</text>
</comment>
<organism evidence="1 2">
    <name type="scientific">Candidatus Falkowbacteria bacterium RIFOXYC2_FULL_48_21</name>
    <dbReference type="NCBI Taxonomy" id="1798005"/>
    <lineage>
        <taxon>Bacteria</taxon>
        <taxon>Candidatus Falkowiibacteriota</taxon>
    </lineage>
</organism>
<dbReference type="Proteomes" id="UP000178656">
    <property type="component" value="Unassembled WGS sequence"/>
</dbReference>
<proteinExistence type="predicted"/>